<dbReference type="GO" id="GO:0016491">
    <property type="term" value="F:oxidoreductase activity"/>
    <property type="evidence" value="ECO:0007669"/>
    <property type="project" value="InterPro"/>
</dbReference>
<evidence type="ECO:0000313" key="4">
    <source>
        <dbReference type="Proteomes" id="UP000005801"/>
    </source>
</evidence>
<dbReference type="Pfam" id="PF08534">
    <property type="entry name" value="Redoxin"/>
    <property type="match status" value="1"/>
</dbReference>
<dbReference type="InterPro" id="IPR013740">
    <property type="entry name" value="Redoxin"/>
</dbReference>
<accession>A6GB92</accession>
<evidence type="ECO:0000256" key="1">
    <source>
        <dbReference type="SAM" id="MobiDB-lite"/>
    </source>
</evidence>
<feature type="compositionally biased region" description="Acidic residues" evidence="1">
    <location>
        <begin position="28"/>
        <end position="57"/>
    </location>
</feature>
<keyword evidence="4" id="KW-1185">Reference proteome</keyword>
<dbReference type="AlphaFoldDB" id="A6GB92"/>
<dbReference type="EMBL" id="ABCS01000056">
    <property type="protein sequence ID" value="EDM76889.1"/>
    <property type="molecule type" value="Genomic_DNA"/>
</dbReference>
<organism evidence="3 4">
    <name type="scientific">Plesiocystis pacifica SIR-1</name>
    <dbReference type="NCBI Taxonomy" id="391625"/>
    <lineage>
        <taxon>Bacteria</taxon>
        <taxon>Pseudomonadati</taxon>
        <taxon>Myxococcota</taxon>
        <taxon>Polyangia</taxon>
        <taxon>Nannocystales</taxon>
        <taxon>Nannocystaceae</taxon>
        <taxon>Plesiocystis</taxon>
    </lineage>
</organism>
<evidence type="ECO:0000313" key="3">
    <source>
        <dbReference type="EMBL" id="EDM76889.1"/>
    </source>
</evidence>
<protein>
    <recommendedName>
        <fullName evidence="2">Thioredoxin domain-containing protein</fullName>
    </recommendedName>
</protein>
<gene>
    <name evidence="3" type="ORF">PPSIR1_24724</name>
</gene>
<dbReference type="PROSITE" id="PS51352">
    <property type="entry name" value="THIOREDOXIN_2"/>
    <property type="match status" value="1"/>
</dbReference>
<proteinExistence type="predicted"/>
<feature type="domain" description="Thioredoxin" evidence="2">
    <location>
        <begin position="89"/>
        <end position="249"/>
    </location>
</feature>
<evidence type="ECO:0000259" key="2">
    <source>
        <dbReference type="PROSITE" id="PS51352"/>
    </source>
</evidence>
<dbReference type="InterPro" id="IPR013766">
    <property type="entry name" value="Thioredoxin_domain"/>
</dbReference>
<dbReference type="SUPFAM" id="SSF52833">
    <property type="entry name" value="Thioredoxin-like"/>
    <property type="match status" value="1"/>
</dbReference>
<dbReference type="InterPro" id="IPR036249">
    <property type="entry name" value="Thioredoxin-like_sf"/>
</dbReference>
<sequence>MSPPRSLGLTLVGLTLVACVGEPSAEGEAGETEGSSEDTETSAEAETGAETETEADAGGETGLDESLLDRSQDRGPCGYPGPGEQGYGAEPGQRLPAFELRDCDFELVDFAGLMCPRDDDYGDYNRAILVSVGAGWCAPCVTETETFMPELYTPLHGEGLEIVQVLFEDGAGNPPTTSFCAGWSEESFSRPLAFPVLLDQTFEWSEATLGADASIPLSLLVDANANVRWREQGVVPEDTLDQVLEVLASPYGE</sequence>
<dbReference type="Proteomes" id="UP000005801">
    <property type="component" value="Unassembled WGS sequence"/>
</dbReference>
<reference evidence="3 4" key="1">
    <citation type="submission" date="2007-06" db="EMBL/GenBank/DDBJ databases">
        <authorList>
            <person name="Shimkets L."/>
            <person name="Ferriera S."/>
            <person name="Johnson J."/>
            <person name="Kravitz S."/>
            <person name="Beeson K."/>
            <person name="Sutton G."/>
            <person name="Rogers Y.-H."/>
            <person name="Friedman R."/>
            <person name="Frazier M."/>
            <person name="Venter J.C."/>
        </authorList>
    </citation>
    <scope>NUCLEOTIDE SEQUENCE [LARGE SCALE GENOMIC DNA]</scope>
    <source>
        <strain evidence="3 4">SIR-1</strain>
    </source>
</reference>
<dbReference type="Gene3D" id="3.40.30.10">
    <property type="entry name" value="Glutaredoxin"/>
    <property type="match status" value="1"/>
</dbReference>
<name>A6GB92_9BACT</name>
<comment type="caution">
    <text evidence="3">The sequence shown here is derived from an EMBL/GenBank/DDBJ whole genome shotgun (WGS) entry which is preliminary data.</text>
</comment>
<feature type="region of interest" description="Disordered" evidence="1">
    <location>
        <begin position="22"/>
        <end position="92"/>
    </location>
</feature>
<dbReference type="STRING" id="391625.PPSIR1_24724"/>
<dbReference type="PROSITE" id="PS51257">
    <property type="entry name" value="PROKAR_LIPOPROTEIN"/>
    <property type="match status" value="1"/>
</dbReference>